<dbReference type="EMBL" id="FJOG01000009">
    <property type="protein sequence ID" value="CZR57389.1"/>
    <property type="molecule type" value="Genomic_DNA"/>
</dbReference>
<dbReference type="Proteomes" id="UP000184330">
    <property type="component" value="Unassembled WGS sequence"/>
</dbReference>
<evidence type="ECO:0000313" key="2">
    <source>
        <dbReference type="EMBL" id="CZR57389.1"/>
    </source>
</evidence>
<protein>
    <submittedName>
        <fullName evidence="2">Related to N-methyltransferase</fullName>
    </submittedName>
</protein>
<dbReference type="STRING" id="576137.A0A1L7WX97"/>
<sequence length="301" mass="34272">MYSVYWILDGGYLPHSIVRWGTRQLLKARRAELSKRPLTEATDEKLSYIAKLRTQPIAIETKAANEQQCGVGTGVFAAFLGPRMKYSCSLFPTGKETLAEAETAMLQEYIPKAELKDGIRILDLGSGKGSATLYFAEQLPASNRSKRRDKISKNVEVITGDIADYEFEPEQFDRVVSVELFEHMKNYELLMAKVAASLKPGGKLFVHLFSHRNTPYDFEDGWMARHLFTGGTMPFADLLLYFQRDLQLQKQWWVSELHYSKTLQGWLSALISNKEQVWSHLVESYGESDTATWYNQGCSIT</sequence>
<proteinExistence type="inferred from homology"/>
<dbReference type="PANTHER" id="PTHR43832">
    <property type="match status" value="1"/>
</dbReference>
<dbReference type="Gene3D" id="3.40.50.150">
    <property type="entry name" value="Vaccinia Virus protein VP39"/>
    <property type="match status" value="1"/>
</dbReference>
<dbReference type="Pfam" id="PF02353">
    <property type="entry name" value="CMAS"/>
    <property type="match status" value="1"/>
</dbReference>
<accession>A0A1L7WX97</accession>
<dbReference type="GO" id="GO:0008168">
    <property type="term" value="F:methyltransferase activity"/>
    <property type="evidence" value="ECO:0007669"/>
    <property type="project" value="UniProtKB-KW"/>
</dbReference>
<dbReference type="InterPro" id="IPR029063">
    <property type="entry name" value="SAM-dependent_MTases_sf"/>
</dbReference>
<dbReference type="OrthoDB" id="506498at2759"/>
<dbReference type="GO" id="GO:0032259">
    <property type="term" value="P:methylation"/>
    <property type="evidence" value="ECO:0007669"/>
    <property type="project" value="UniProtKB-KW"/>
</dbReference>
<reference evidence="2 3" key="1">
    <citation type="submission" date="2016-03" db="EMBL/GenBank/DDBJ databases">
        <authorList>
            <person name="Ploux O."/>
        </authorList>
    </citation>
    <scope>NUCLEOTIDE SEQUENCE [LARGE SCALE GENOMIC DNA]</scope>
    <source>
        <strain evidence="2 3">UAMH 11012</strain>
    </source>
</reference>
<evidence type="ECO:0000313" key="3">
    <source>
        <dbReference type="Proteomes" id="UP000184330"/>
    </source>
</evidence>
<gene>
    <name evidence="2" type="ORF">PAC_07278</name>
</gene>
<dbReference type="SUPFAM" id="SSF53335">
    <property type="entry name" value="S-adenosyl-L-methionine-dependent methyltransferases"/>
    <property type="match status" value="1"/>
</dbReference>
<dbReference type="AlphaFoldDB" id="A0A1L7WX97"/>
<dbReference type="FunFam" id="3.40.50.150:FF:000554">
    <property type="entry name" value="Cation-transporting ATPase"/>
    <property type="match status" value="1"/>
</dbReference>
<name>A0A1L7WX97_9HELO</name>
<comment type="similarity">
    <text evidence="1">Belongs to the CFA/CMAS family.</text>
</comment>
<keyword evidence="2" id="KW-0808">Transferase</keyword>
<dbReference type="CDD" id="cd02440">
    <property type="entry name" value="AdoMet_MTases"/>
    <property type="match status" value="1"/>
</dbReference>
<keyword evidence="2" id="KW-0489">Methyltransferase</keyword>
<keyword evidence="3" id="KW-1185">Reference proteome</keyword>
<dbReference type="PANTHER" id="PTHR43832:SF1">
    <property type="entry name" value="S-ADENOSYL-L-METHIONINE-DEPENDENT METHYLTRANSFERASES SUPERFAMILY PROTEIN"/>
    <property type="match status" value="1"/>
</dbReference>
<organism evidence="2 3">
    <name type="scientific">Phialocephala subalpina</name>
    <dbReference type="NCBI Taxonomy" id="576137"/>
    <lineage>
        <taxon>Eukaryota</taxon>
        <taxon>Fungi</taxon>
        <taxon>Dikarya</taxon>
        <taxon>Ascomycota</taxon>
        <taxon>Pezizomycotina</taxon>
        <taxon>Leotiomycetes</taxon>
        <taxon>Helotiales</taxon>
        <taxon>Mollisiaceae</taxon>
        <taxon>Phialocephala</taxon>
        <taxon>Phialocephala fortinii species complex</taxon>
    </lineage>
</organism>
<evidence type="ECO:0000256" key="1">
    <source>
        <dbReference type="ARBA" id="ARBA00010815"/>
    </source>
</evidence>